<dbReference type="GO" id="GO:0006352">
    <property type="term" value="P:DNA-templated transcription initiation"/>
    <property type="evidence" value="ECO:0007669"/>
    <property type="project" value="InterPro"/>
</dbReference>
<name>A0A254N5V7_9BURK</name>
<sequence>MTDTPRPGDAAAEALDTWMARTALGDRQAFEALYKATSGTLLAVIARLVGDRGQAEEILQEVYVTVWRSASGYNPALARPMTWLMSIARNRAIDGLRRRSREPETVSRYAGSPDGDAETDLLDQVPDTAAGPLALLEQASTQHTLERCMEHLVERQRASLALAYYDGLSHAEVAGQMAQPLGTVKSWIRRGLQSLRDCLDRAARGSQPQAGAH</sequence>
<dbReference type="SUPFAM" id="SSF88659">
    <property type="entry name" value="Sigma3 and sigma4 domains of RNA polymerase sigma factors"/>
    <property type="match status" value="1"/>
</dbReference>
<dbReference type="RefSeq" id="WP_088483682.1">
    <property type="nucleotide sequence ID" value="NZ_JBCNLH010000001.1"/>
</dbReference>
<dbReference type="GO" id="GO:0003677">
    <property type="term" value="F:DNA binding"/>
    <property type="evidence" value="ECO:0007669"/>
    <property type="project" value="UniProtKB-KW"/>
</dbReference>
<dbReference type="InterPro" id="IPR013325">
    <property type="entry name" value="RNA_pol_sigma_r2"/>
</dbReference>
<comment type="caution">
    <text evidence="9">The sequence shown here is derived from an EMBL/GenBank/DDBJ whole genome shotgun (WGS) entry which is preliminary data.</text>
</comment>
<dbReference type="OrthoDB" id="9784272at2"/>
<dbReference type="PANTHER" id="PTHR43133">
    <property type="entry name" value="RNA POLYMERASE ECF-TYPE SIGMA FACTO"/>
    <property type="match status" value="1"/>
</dbReference>
<evidence type="ECO:0000256" key="2">
    <source>
        <dbReference type="ARBA" id="ARBA00023015"/>
    </source>
</evidence>
<accession>A0A254N5V7</accession>
<dbReference type="SUPFAM" id="SSF88946">
    <property type="entry name" value="Sigma2 domain of RNA polymerase sigma factors"/>
    <property type="match status" value="1"/>
</dbReference>
<dbReference type="PROSITE" id="PS01063">
    <property type="entry name" value="SIGMA70_ECF"/>
    <property type="match status" value="1"/>
</dbReference>
<keyword evidence="5 6" id="KW-0804">Transcription</keyword>
<dbReference type="Pfam" id="PF04542">
    <property type="entry name" value="Sigma70_r2"/>
    <property type="match status" value="1"/>
</dbReference>
<evidence type="ECO:0000259" key="7">
    <source>
        <dbReference type="Pfam" id="PF04542"/>
    </source>
</evidence>
<evidence type="ECO:0000313" key="9">
    <source>
        <dbReference type="EMBL" id="OWR03446.1"/>
    </source>
</evidence>
<evidence type="ECO:0000313" key="10">
    <source>
        <dbReference type="Proteomes" id="UP000197446"/>
    </source>
</evidence>
<feature type="domain" description="RNA polymerase sigma factor 70 region 4 type 2" evidence="8">
    <location>
        <begin position="145"/>
        <end position="195"/>
    </location>
</feature>
<dbReference type="CDD" id="cd06171">
    <property type="entry name" value="Sigma70_r4"/>
    <property type="match status" value="1"/>
</dbReference>
<evidence type="ECO:0000259" key="8">
    <source>
        <dbReference type="Pfam" id="PF08281"/>
    </source>
</evidence>
<dbReference type="AlphaFoldDB" id="A0A254N5V7"/>
<dbReference type="GO" id="GO:0016987">
    <property type="term" value="F:sigma factor activity"/>
    <property type="evidence" value="ECO:0007669"/>
    <property type="project" value="UniProtKB-KW"/>
</dbReference>
<dbReference type="InterPro" id="IPR013249">
    <property type="entry name" value="RNA_pol_sigma70_r4_t2"/>
</dbReference>
<dbReference type="PANTHER" id="PTHR43133:SF62">
    <property type="entry name" value="RNA POLYMERASE SIGMA FACTOR SIGZ"/>
    <property type="match status" value="1"/>
</dbReference>
<gene>
    <name evidence="9" type="ORF">CDO81_13165</name>
</gene>
<feature type="domain" description="RNA polymerase sigma-70 region 2" evidence="7">
    <location>
        <begin position="33"/>
        <end position="101"/>
    </location>
</feature>
<keyword evidence="2 6" id="KW-0805">Transcription regulation</keyword>
<reference evidence="9 10" key="1">
    <citation type="journal article" date="2007" name="Int. J. Syst. Evol. Microbiol.">
        <title>Description of Pelomonas aquatica sp. nov. and Pelomonas puraquae sp. nov., isolated from industrial and haemodialysis water.</title>
        <authorList>
            <person name="Gomila M."/>
            <person name="Bowien B."/>
            <person name="Falsen E."/>
            <person name="Moore E.R."/>
            <person name="Lalucat J."/>
        </authorList>
    </citation>
    <scope>NUCLEOTIDE SEQUENCE [LARGE SCALE GENOMIC DNA]</scope>
    <source>
        <strain evidence="9 10">CCUG 52769</strain>
    </source>
</reference>
<keyword evidence="4 6" id="KW-0238">DNA-binding</keyword>
<evidence type="ECO:0000256" key="5">
    <source>
        <dbReference type="ARBA" id="ARBA00023163"/>
    </source>
</evidence>
<dbReference type="InterPro" id="IPR036388">
    <property type="entry name" value="WH-like_DNA-bd_sf"/>
</dbReference>
<evidence type="ECO:0000256" key="3">
    <source>
        <dbReference type="ARBA" id="ARBA00023082"/>
    </source>
</evidence>
<dbReference type="InterPro" id="IPR007627">
    <property type="entry name" value="RNA_pol_sigma70_r2"/>
</dbReference>
<proteinExistence type="inferred from homology"/>
<evidence type="ECO:0000256" key="4">
    <source>
        <dbReference type="ARBA" id="ARBA00023125"/>
    </source>
</evidence>
<comment type="similarity">
    <text evidence="1 6">Belongs to the sigma-70 factor family. ECF subfamily.</text>
</comment>
<evidence type="ECO:0000256" key="6">
    <source>
        <dbReference type="RuleBase" id="RU000716"/>
    </source>
</evidence>
<dbReference type="Proteomes" id="UP000197446">
    <property type="component" value="Unassembled WGS sequence"/>
</dbReference>
<dbReference type="InterPro" id="IPR014284">
    <property type="entry name" value="RNA_pol_sigma-70_dom"/>
</dbReference>
<dbReference type="InterPro" id="IPR039425">
    <property type="entry name" value="RNA_pol_sigma-70-like"/>
</dbReference>
<dbReference type="Gene3D" id="1.10.10.10">
    <property type="entry name" value="Winged helix-like DNA-binding domain superfamily/Winged helix DNA-binding domain"/>
    <property type="match status" value="1"/>
</dbReference>
<keyword evidence="10" id="KW-1185">Reference proteome</keyword>
<evidence type="ECO:0000256" key="1">
    <source>
        <dbReference type="ARBA" id="ARBA00010641"/>
    </source>
</evidence>
<dbReference type="InterPro" id="IPR013324">
    <property type="entry name" value="RNA_pol_sigma_r3/r4-like"/>
</dbReference>
<dbReference type="Gene3D" id="1.10.1740.10">
    <property type="match status" value="1"/>
</dbReference>
<dbReference type="EMBL" id="NISI01000005">
    <property type="protein sequence ID" value="OWR03446.1"/>
    <property type="molecule type" value="Genomic_DNA"/>
</dbReference>
<dbReference type="InterPro" id="IPR000838">
    <property type="entry name" value="RNA_pol_sigma70_ECF_CS"/>
</dbReference>
<protein>
    <recommendedName>
        <fullName evidence="6">RNA polymerase sigma factor</fullName>
    </recommendedName>
</protein>
<dbReference type="Pfam" id="PF08281">
    <property type="entry name" value="Sigma70_r4_2"/>
    <property type="match status" value="1"/>
</dbReference>
<dbReference type="NCBIfam" id="TIGR02937">
    <property type="entry name" value="sigma70-ECF"/>
    <property type="match status" value="1"/>
</dbReference>
<keyword evidence="3 6" id="KW-0731">Sigma factor</keyword>
<organism evidence="9 10">
    <name type="scientific">Roseateles puraquae</name>
    <dbReference type="NCBI Taxonomy" id="431059"/>
    <lineage>
        <taxon>Bacteria</taxon>
        <taxon>Pseudomonadati</taxon>
        <taxon>Pseudomonadota</taxon>
        <taxon>Betaproteobacteria</taxon>
        <taxon>Burkholderiales</taxon>
        <taxon>Sphaerotilaceae</taxon>
        <taxon>Roseateles</taxon>
    </lineage>
</organism>